<dbReference type="PANTHER" id="PTHR35793:SF2">
    <property type="entry name" value="INNER MEMBRANE PROTEIN YJIG"/>
    <property type="match status" value="1"/>
</dbReference>
<feature type="transmembrane region" description="Helical" evidence="1">
    <location>
        <begin position="205"/>
        <end position="224"/>
    </location>
</feature>
<dbReference type="InterPro" id="IPR011415">
    <property type="entry name" value="SpmA_SpmB"/>
</dbReference>
<keyword evidence="1" id="KW-1133">Transmembrane helix</keyword>
<dbReference type="PANTHER" id="PTHR35793">
    <property type="entry name" value="INNER MEMBRANE PROTEIN YJIG"/>
    <property type="match status" value="1"/>
</dbReference>
<feature type="domain" description="Nucleoside transporter/FeoB GTPase Gate" evidence="2">
    <location>
        <begin position="277"/>
        <end position="380"/>
    </location>
</feature>
<evidence type="ECO:0000313" key="3">
    <source>
        <dbReference type="EMBL" id="MBO8477108.1"/>
    </source>
</evidence>
<dbReference type="InterPro" id="IPR011642">
    <property type="entry name" value="Gate_dom"/>
</dbReference>
<feature type="transmembrane region" description="Helical" evidence="1">
    <location>
        <begin position="173"/>
        <end position="193"/>
    </location>
</feature>
<protein>
    <submittedName>
        <fullName evidence="3">Spore maturation protein</fullName>
    </submittedName>
</protein>
<organism evidence="3 4">
    <name type="scientific">Candidatus Limisoma faecipullorum</name>
    <dbReference type="NCBI Taxonomy" id="2840854"/>
    <lineage>
        <taxon>Bacteria</taxon>
        <taxon>Pseudomonadati</taxon>
        <taxon>Bacteroidota</taxon>
        <taxon>Bacteroidia</taxon>
        <taxon>Bacteroidales</taxon>
        <taxon>Candidatus Limisoma</taxon>
    </lineage>
</organism>
<dbReference type="InterPro" id="IPR052549">
    <property type="entry name" value="SpmB"/>
</dbReference>
<dbReference type="PIRSF" id="PIRSF036542">
    <property type="entry name" value="SpmA_SpmB"/>
    <property type="match status" value="1"/>
</dbReference>
<evidence type="ECO:0000313" key="4">
    <source>
        <dbReference type="Proteomes" id="UP000823598"/>
    </source>
</evidence>
<dbReference type="GO" id="GO:0005886">
    <property type="term" value="C:plasma membrane"/>
    <property type="evidence" value="ECO:0007669"/>
    <property type="project" value="TreeGrafter"/>
</dbReference>
<feature type="transmembrane region" description="Helical" evidence="1">
    <location>
        <begin position="385"/>
        <end position="409"/>
    </location>
</feature>
<comment type="caution">
    <text evidence="3">The sequence shown here is derived from an EMBL/GenBank/DDBJ whole genome shotgun (WGS) entry which is preliminary data.</text>
</comment>
<keyword evidence="1" id="KW-0472">Membrane</keyword>
<dbReference type="EMBL" id="JADIMC010000104">
    <property type="protein sequence ID" value="MBO8477108.1"/>
    <property type="molecule type" value="Genomic_DNA"/>
</dbReference>
<dbReference type="Pfam" id="PF07670">
    <property type="entry name" value="Gate"/>
    <property type="match status" value="2"/>
</dbReference>
<evidence type="ECO:0000259" key="2">
    <source>
        <dbReference type="Pfam" id="PF07670"/>
    </source>
</evidence>
<gene>
    <name evidence="3" type="ORF">IAB88_08970</name>
</gene>
<feature type="domain" description="Nucleoside transporter/FeoB GTPase Gate" evidence="2">
    <location>
        <begin position="51"/>
        <end position="156"/>
    </location>
</feature>
<feature type="transmembrane region" description="Helical" evidence="1">
    <location>
        <begin position="139"/>
        <end position="161"/>
    </location>
</feature>
<proteinExistence type="predicted"/>
<feature type="transmembrane region" description="Helical" evidence="1">
    <location>
        <begin position="236"/>
        <end position="255"/>
    </location>
</feature>
<feature type="transmembrane region" description="Helical" evidence="1">
    <location>
        <begin position="276"/>
        <end position="295"/>
    </location>
</feature>
<evidence type="ECO:0000256" key="1">
    <source>
        <dbReference type="SAM" id="Phobius"/>
    </source>
</evidence>
<sequence length="410" mass="44185">MVLNYIWIGFFLLAFIFALGETIFNGNIDIWTTIMNSSFDSAKTAFELSLGLTGVLSLWMGVMKIGEKGGMIPFFGRLVSPLFSRLFPGIPKGHPAMGAIFMNVSANMLGLDNAATPLGLKAMQHMQDLNTKKDTATDAMLMFLVLNASGLILIPIGIMTYRASCGAANPTDVFVPIMIASFISNFVGILALCLKQRINLFDRVILSWLVGIMAVIVGIVWYFSTLSADEMQRYSSFFANFLLLSVIVGFIAAGMRKKINLYDSFIEGAKDGFKTAVMIIPYLVAILVAIGMFRACGAMELITGAVSSLVDSMGFDSQWVEALPTALMKPLSGTGSRGMMVDAINTFGVDSLIARIAGCIQGSTDTTFYILAVYFGSVGITKTRYAVPFALLADVVGSIAGIAVAYFFFG</sequence>
<name>A0A9D9NL49_9BACT</name>
<dbReference type="Proteomes" id="UP000823598">
    <property type="component" value="Unassembled WGS sequence"/>
</dbReference>
<keyword evidence="1" id="KW-0812">Transmembrane</keyword>
<accession>A0A9D9NL49</accession>
<dbReference type="AlphaFoldDB" id="A0A9D9NL49"/>
<reference evidence="3" key="1">
    <citation type="submission" date="2020-10" db="EMBL/GenBank/DDBJ databases">
        <authorList>
            <person name="Gilroy R."/>
        </authorList>
    </citation>
    <scope>NUCLEOTIDE SEQUENCE</scope>
    <source>
        <strain evidence="3">6919</strain>
    </source>
</reference>
<feature type="transmembrane region" description="Helical" evidence="1">
    <location>
        <begin position="44"/>
        <end position="62"/>
    </location>
</feature>
<reference evidence="3" key="2">
    <citation type="journal article" date="2021" name="PeerJ">
        <title>Extensive microbial diversity within the chicken gut microbiome revealed by metagenomics and culture.</title>
        <authorList>
            <person name="Gilroy R."/>
            <person name="Ravi A."/>
            <person name="Getino M."/>
            <person name="Pursley I."/>
            <person name="Horton D.L."/>
            <person name="Alikhan N.F."/>
            <person name="Baker D."/>
            <person name="Gharbi K."/>
            <person name="Hall N."/>
            <person name="Watson M."/>
            <person name="Adriaenssens E.M."/>
            <person name="Foster-Nyarko E."/>
            <person name="Jarju S."/>
            <person name="Secka A."/>
            <person name="Antonio M."/>
            <person name="Oren A."/>
            <person name="Chaudhuri R.R."/>
            <person name="La Ragione R."/>
            <person name="Hildebrand F."/>
            <person name="Pallen M.J."/>
        </authorList>
    </citation>
    <scope>NUCLEOTIDE SEQUENCE</scope>
    <source>
        <strain evidence="3">6919</strain>
    </source>
</reference>